<dbReference type="OrthoDB" id="2649545at2"/>
<feature type="compositionally biased region" description="Basic and acidic residues" evidence="1">
    <location>
        <begin position="43"/>
        <end position="52"/>
    </location>
</feature>
<dbReference type="Pfam" id="PF01522">
    <property type="entry name" value="Polysacc_deac_1"/>
    <property type="match status" value="1"/>
</dbReference>
<dbReference type="GO" id="GO:0005975">
    <property type="term" value="P:carbohydrate metabolic process"/>
    <property type="evidence" value="ECO:0007669"/>
    <property type="project" value="InterPro"/>
</dbReference>
<dbReference type="EMBL" id="QBKR01000032">
    <property type="protein sequence ID" value="PTX51927.1"/>
    <property type="molecule type" value="Genomic_DNA"/>
</dbReference>
<reference evidence="3 4" key="1">
    <citation type="submission" date="2018-04" db="EMBL/GenBank/DDBJ databases">
        <title>Genomic Encyclopedia of Archaeal and Bacterial Type Strains, Phase II (KMG-II): from individual species to whole genera.</title>
        <authorList>
            <person name="Goeker M."/>
        </authorList>
    </citation>
    <scope>NUCLEOTIDE SEQUENCE [LARGE SCALE GENOMIC DNA]</scope>
    <source>
        <strain evidence="3 4">DSM 45787</strain>
    </source>
</reference>
<dbReference type="SUPFAM" id="SSF88713">
    <property type="entry name" value="Glycoside hydrolase/deacetylase"/>
    <property type="match status" value="1"/>
</dbReference>
<evidence type="ECO:0000256" key="1">
    <source>
        <dbReference type="SAM" id="MobiDB-lite"/>
    </source>
</evidence>
<dbReference type="InterPro" id="IPR002509">
    <property type="entry name" value="NODB_dom"/>
</dbReference>
<evidence type="ECO:0000313" key="3">
    <source>
        <dbReference type="EMBL" id="PTX51927.1"/>
    </source>
</evidence>
<dbReference type="Proteomes" id="UP000244240">
    <property type="component" value="Unassembled WGS sequence"/>
</dbReference>
<dbReference type="GO" id="GO:0016810">
    <property type="term" value="F:hydrolase activity, acting on carbon-nitrogen (but not peptide) bonds"/>
    <property type="evidence" value="ECO:0007669"/>
    <property type="project" value="InterPro"/>
</dbReference>
<keyword evidence="4" id="KW-1185">Reference proteome</keyword>
<proteinExistence type="predicted"/>
<feature type="region of interest" description="Disordered" evidence="1">
    <location>
        <begin position="43"/>
        <end position="110"/>
    </location>
</feature>
<dbReference type="PROSITE" id="PS51677">
    <property type="entry name" value="NODB"/>
    <property type="match status" value="1"/>
</dbReference>
<protein>
    <submittedName>
        <fullName evidence="3">Peptidoglycan/xylan/chitin deacetylase (PgdA/CDA1 family)</fullName>
    </submittedName>
</protein>
<name>A0A2T6B786_9BACL</name>
<evidence type="ECO:0000259" key="2">
    <source>
        <dbReference type="PROSITE" id="PS51677"/>
    </source>
</evidence>
<dbReference type="InterPro" id="IPR050248">
    <property type="entry name" value="Polysacc_deacetylase_ArnD"/>
</dbReference>
<accession>A0A2T6B786</accession>
<sequence>MRETLLRAGLFFVLAVFVFGSSLWNFSYADRVGERVEKREAEKELEMTKASEKQPQSAAAVQEKKEEPTRKTKTTGKLNPAEKQKPTDTTADRPKVEKETKGKRIPSGVVYHGPKKKKRVAITFDDGPDSVHTPAILKILRKEEVSATFFVVGRAVQQHPEMTVRIAAEGHVLANHTWNHAYLPALSGKQIDAELDKTQRAVKRLTGREMALMRPPYGAVKGKEKRIARKGYRIINWDVDSVDWKHGRSHQQVISSVKAQVKPGSIILLHNGGGDRSATVRALPELIRHLKQKGYRFVAVDELMGVPAYIGN</sequence>
<organism evidence="3 4">
    <name type="scientific">Melghirimyces profundicolus</name>
    <dbReference type="NCBI Taxonomy" id="1242148"/>
    <lineage>
        <taxon>Bacteria</taxon>
        <taxon>Bacillati</taxon>
        <taxon>Bacillota</taxon>
        <taxon>Bacilli</taxon>
        <taxon>Bacillales</taxon>
        <taxon>Thermoactinomycetaceae</taxon>
        <taxon>Melghirimyces</taxon>
    </lineage>
</organism>
<feature type="compositionally biased region" description="Basic and acidic residues" evidence="1">
    <location>
        <begin position="80"/>
        <end position="102"/>
    </location>
</feature>
<feature type="domain" description="NodB homology" evidence="2">
    <location>
        <begin position="118"/>
        <end position="298"/>
    </location>
</feature>
<dbReference type="AlphaFoldDB" id="A0A2T6B786"/>
<dbReference type="InterPro" id="IPR011330">
    <property type="entry name" value="Glyco_hydro/deAcase_b/a-brl"/>
</dbReference>
<evidence type="ECO:0000313" key="4">
    <source>
        <dbReference type="Proteomes" id="UP000244240"/>
    </source>
</evidence>
<dbReference type="RefSeq" id="WP_108025997.1">
    <property type="nucleotide sequence ID" value="NZ_QBKR01000032.1"/>
</dbReference>
<dbReference type="PANTHER" id="PTHR10587">
    <property type="entry name" value="GLYCOSYL TRANSFERASE-RELATED"/>
    <property type="match status" value="1"/>
</dbReference>
<dbReference type="CDD" id="cd10917">
    <property type="entry name" value="CE4_NodB_like_6s_7s"/>
    <property type="match status" value="1"/>
</dbReference>
<comment type="caution">
    <text evidence="3">The sequence shown here is derived from an EMBL/GenBank/DDBJ whole genome shotgun (WGS) entry which is preliminary data.</text>
</comment>
<dbReference type="Gene3D" id="3.20.20.370">
    <property type="entry name" value="Glycoside hydrolase/deacetylase"/>
    <property type="match status" value="1"/>
</dbReference>
<gene>
    <name evidence="3" type="ORF">C8P63_1325</name>
</gene>